<dbReference type="Pfam" id="PF13564">
    <property type="entry name" value="DoxX_2"/>
    <property type="match status" value="1"/>
</dbReference>
<proteinExistence type="predicted"/>
<dbReference type="EMBL" id="JBHSPR010000040">
    <property type="protein sequence ID" value="MFC6021267.1"/>
    <property type="molecule type" value="Genomic_DNA"/>
</dbReference>
<organism evidence="6 7">
    <name type="scientific">Plantactinospora solaniradicis</name>
    <dbReference type="NCBI Taxonomy" id="1723736"/>
    <lineage>
        <taxon>Bacteria</taxon>
        <taxon>Bacillati</taxon>
        <taxon>Actinomycetota</taxon>
        <taxon>Actinomycetes</taxon>
        <taxon>Micromonosporales</taxon>
        <taxon>Micromonosporaceae</taxon>
        <taxon>Plantactinospora</taxon>
    </lineage>
</organism>
<dbReference type="RefSeq" id="WP_377429281.1">
    <property type="nucleotide sequence ID" value="NZ_JBHSPR010000040.1"/>
</dbReference>
<comment type="subcellular location">
    <subcellularLocation>
        <location evidence="1">Membrane</location>
        <topology evidence="1">Multi-pass membrane protein</topology>
    </subcellularLocation>
</comment>
<gene>
    <name evidence="6" type="ORF">ACFP2T_34470</name>
</gene>
<feature type="transmembrane region" description="Helical" evidence="5">
    <location>
        <begin position="66"/>
        <end position="86"/>
    </location>
</feature>
<keyword evidence="2 5" id="KW-0812">Transmembrane</keyword>
<sequence length="118" mass="12027">MFVTTLVVSLAFAALLVASAVGKLQRSPSQLATLERVGALKIAPILAVLELAGAVGLVVGLFWWPIGIAAGIGLVLYFAGAISAHLRVGDRTIVAPAVLLIVSLAAVALRLWSAGTLS</sequence>
<evidence type="ECO:0000256" key="2">
    <source>
        <dbReference type="ARBA" id="ARBA00022692"/>
    </source>
</evidence>
<comment type="caution">
    <text evidence="6">The sequence shown here is derived from an EMBL/GenBank/DDBJ whole genome shotgun (WGS) entry which is preliminary data.</text>
</comment>
<evidence type="ECO:0000256" key="4">
    <source>
        <dbReference type="ARBA" id="ARBA00023136"/>
    </source>
</evidence>
<dbReference type="Proteomes" id="UP001596203">
    <property type="component" value="Unassembled WGS sequence"/>
</dbReference>
<keyword evidence="7" id="KW-1185">Reference proteome</keyword>
<accession>A0ABW1KJJ1</accession>
<protein>
    <submittedName>
        <fullName evidence="6">DoxX family protein</fullName>
    </submittedName>
</protein>
<evidence type="ECO:0000256" key="3">
    <source>
        <dbReference type="ARBA" id="ARBA00022989"/>
    </source>
</evidence>
<reference evidence="7" key="1">
    <citation type="journal article" date="2019" name="Int. J. Syst. Evol. Microbiol.">
        <title>The Global Catalogue of Microorganisms (GCM) 10K type strain sequencing project: providing services to taxonomists for standard genome sequencing and annotation.</title>
        <authorList>
            <consortium name="The Broad Institute Genomics Platform"/>
            <consortium name="The Broad Institute Genome Sequencing Center for Infectious Disease"/>
            <person name="Wu L."/>
            <person name="Ma J."/>
        </authorList>
    </citation>
    <scope>NUCLEOTIDE SEQUENCE [LARGE SCALE GENOMIC DNA]</scope>
    <source>
        <strain evidence="7">ZS-35-S2</strain>
    </source>
</reference>
<evidence type="ECO:0000256" key="5">
    <source>
        <dbReference type="SAM" id="Phobius"/>
    </source>
</evidence>
<evidence type="ECO:0000256" key="1">
    <source>
        <dbReference type="ARBA" id="ARBA00004141"/>
    </source>
</evidence>
<keyword evidence="4 5" id="KW-0472">Membrane</keyword>
<feature type="transmembrane region" description="Helical" evidence="5">
    <location>
        <begin position="92"/>
        <end position="112"/>
    </location>
</feature>
<feature type="transmembrane region" description="Helical" evidence="5">
    <location>
        <begin position="38"/>
        <end position="59"/>
    </location>
</feature>
<evidence type="ECO:0000313" key="7">
    <source>
        <dbReference type="Proteomes" id="UP001596203"/>
    </source>
</evidence>
<dbReference type="InterPro" id="IPR032808">
    <property type="entry name" value="DoxX"/>
</dbReference>
<keyword evidence="3 5" id="KW-1133">Transmembrane helix</keyword>
<evidence type="ECO:0000313" key="6">
    <source>
        <dbReference type="EMBL" id="MFC6021267.1"/>
    </source>
</evidence>
<name>A0ABW1KJJ1_9ACTN</name>